<keyword evidence="9" id="KW-1185">Reference proteome</keyword>
<feature type="transmembrane region" description="Helical" evidence="6">
    <location>
        <begin position="374"/>
        <end position="395"/>
    </location>
</feature>
<feature type="transmembrane region" description="Helical" evidence="6">
    <location>
        <begin position="57"/>
        <end position="81"/>
    </location>
</feature>
<keyword evidence="5 6" id="KW-0472">Membrane</keyword>
<evidence type="ECO:0000256" key="5">
    <source>
        <dbReference type="ARBA" id="ARBA00023136"/>
    </source>
</evidence>
<evidence type="ECO:0000259" key="7">
    <source>
        <dbReference type="PROSITE" id="PS50850"/>
    </source>
</evidence>
<keyword evidence="3 6" id="KW-0812">Transmembrane</keyword>
<dbReference type="AlphaFoldDB" id="A0AA39UNQ0"/>
<name>A0AA39UNQ0_9AGAR</name>
<comment type="subcellular location">
    <subcellularLocation>
        <location evidence="1">Endomembrane system</location>
        <topology evidence="1">Multi-pass membrane protein</topology>
    </subcellularLocation>
</comment>
<evidence type="ECO:0000256" key="3">
    <source>
        <dbReference type="ARBA" id="ARBA00022692"/>
    </source>
</evidence>
<keyword evidence="2" id="KW-0813">Transport</keyword>
<feature type="transmembrane region" description="Helical" evidence="6">
    <location>
        <begin position="293"/>
        <end position="311"/>
    </location>
</feature>
<dbReference type="SUPFAM" id="SSF103473">
    <property type="entry name" value="MFS general substrate transporter"/>
    <property type="match status" value="1"/>
</dbReference>
<feature type="transmembrane region" description="Helical" evidence="6">
    <location>
        <begin position="124"/>
        <end position="143"/>
    </location>
</feature>
<feature type="transmembrane region" description="Helical" evidence="6">
    <location>
        <begin position="332"/>
        <end position="354"/>
    </location>
</feature>
<dbReference type="PANTHER" id="PTHR23501:SF191">
    <property type="entry name" value="VACUOLAR BASIC AMINO ACID TRANSPORTER 4"/>
    <property type="match status" value="1"/>
</dbReference>
<feature type="transmembrane region" description="Helical" evidence="6">
    <location>
        <begin position="220"/>
        <end position="242"/>
    </location>
</feature>
<organism evidence="8 9">
    <name type="scientific">Armillaria novae-zelandiae</name>
    <dbReference type="NCBI Taxonomy" id="153914"/>
    <lineage>
        <taxon>Eukaryota</taxon>
        <taxon>Fungi</taxon>
        <taxon>Dikarya</taxon>
        <taxon>Basidiomycota</taxon>
        <taxon>Agaricomycotina</taxon>
        <taxon>Agaricomycetes</taxon>
        <taxon>Agaricomycetidae</taxon>
        <taxon>Agaricales</taxon>
        <taxon>Marasmiineae</taxon>
        <taxon>Physalacriaceae</taxon>
        <taxon>Armillaria</taxon>
    </lineage>
</organism>
<evidence type="ECO:0000313" key="8">
    <source>
        <dbReference type="EMBL" id="KAK0490709.1"/>
    </source>
</evidence>
<evidence type="ECO:0000256" key="4">
    <source>
        <dbReference type="ARBA" id="ARBA00022989"/>
    </source>
</evidence>
<dbReference type="PANTHER" id="PTHR23501">
    <property type="entry name" value="MAJOR FACILITATOR SUPERFAMILY"/>
    <property type="match status" value="1"/>
</dbReference>
<keyword evidence="4 6" id="KW-1133">Transmembrane helix</keyword>
<dbReference type="Proteomes" id="UP001175227">
    <property type="component" value="Unassembled WGS sequence"/>
</dbReference>
<dbReference type="GO" id="GO:0012505">
    <property type="term" value="C:endomembrane system"/>
    <property type="evidence" value="ECO:0007669"/>
    <property type="project" value="UniProtKB-SubCell"/>
</dbReference>
<feature type="transmembrane region" description="Helical" evidence="6">
    <location>
        <begin position="188"/>
        <end position="208"/>
    </location>
</feature>
<dbReference type="GO" id="GO:0015174">
    <property type="term" value="F:basic amino acid transmembrane transporter activity"/>
    <property type="evidence" value="ECO:0007669"/>
    <property type="project" value="TreeGrafter"/>
</dbReference>
<feature type="transmembrane region" description="Helical" evidence="6">
    <location>
        <begin position="402"/>
        <end position="424"/>
    </location>
</feature>
<feature type="domain" description="Major facilitator superfamily (MFS) profile" evidence="7">
    <location>
        <begin position="59"/>
        <end position="571"/>
    </location>
</feature>
<evidence type="ECO:0000256" key="1">
    <source>
        <dbReference type="ARBA" id="ARBA00004127"/>
    </source>
</evidence>
<comment type="caution">
    <text evidence="8">The sequence shown here is derived from an EMBL/GenBank/DDBJ whole genome shotgun (WGS) entry which is preliminary data.</text>
</comment>
<dbReference type="InterPro" id="IPR011701">
    <property type="entry name" value="MFS"/>
</dbReference>
<dbReference type="GO" id="GO:0000329">
    <property type="term" value="C:fungal-type vacuole membrane"/>
    <property type="evidence" value="ECO:0007669"/>
    <property type="project" value="TreeGrafter"/>
</dbReference>
<feature type="transmembrane region" description="Helical" evidence="6">
    <location>
        <begin position="149"/>
        <end position="176"/>
    </location>
</feature>
<dbReference type="Gene3D" id="1.20.1250.20">
    <property type="entry name" value="MFS general substrate transporter like domains"/>
    <property type="match status" value="1"/>
</dbReference>
<sequence>MTRILPSDTRPLLDETPPSYSTITQRDCDDVVSLASDSACELVPPPALNKFSRADTVWILAGLWSAVFLGALDGTVVATLLTPIGSHFNKSNQSSYVGTAYLLSVCCFTPLYGRLSDILGRKGAMLLALSLFGSGTIFCGMAPSMEALIAARAVAGMGGGGVMTVSSIVVTDLIPLQVFPFIGPKQRGLYQGMANILFGLGAGIGGPLGGWINDVFGWEAAFYFQTPLLLFSFILVSVKVNIQLPYDVQNQTLYEKLRRIDGMGSLTLVGTVGCLLLGFSLKTTEEMPWSHPIIYGLFIASAVFGVFFILVEKYWSPYPVMPLRLITQRTPLSVSIANLFGSMAAFSMVIYLPLFRIYFSAVRLYSATESGSALHLIPQFAISTGSLFAGWYALVMRRTGKLYTLTLASSAMTLVASVLVLFWNDSSSTFHLWLDIVPQGFGMASLITSTLIAMIAGVFKEDMAVATGSESLTYLFRTTGQVLGVSLSGAILQAILLHQLRVRIQGPGSAEVKVIQSGYSHSTAIIPTLEPRLFEAAIHSYADALRVVFICQAAWNFMAFLACLPIQENHLP</sequence>
<dbReference type="InterPro" id="IPR036259">
    <property type="entry name" value="MFS_trans_sf"/>
</dbReference>
<evidence type="ECO:0000256" key="6">
    <source>
        <dbReference type="SAM" id="Phobius"/>
    </source>
</evidence>
<proteinExistence type="predicted"/>
<evidence type="ECO:0000313" key="9">
    <source>
        <dbReference type="Proteomes" id="UP001175227"/>
    </source>
</evidence>
<dbReference type="Pfam" id="PF07690">
    <property type="entry name" value="MFS_1"/>
    <property type="match status" value="1"/>
</dbReference>
<gene>
    <name evidence="8" type="ORF">IW261DRAFT_1324454</name>
</gene>
<feature type="transmembrane region" description="Helical" evidence="6">
    <location>
        <begin position="436"/>
        <end position="459"/>
    </location>
</feature>
<feature type="transmembrane region" description="Helical" evidence="6">
    <location>
        <begin position="263"/>
        <end position="281"/>
    </location>
</feature>
<dbReference type="InterPro" id="IPR020846">
    <property type="entry name" value="MFS_dom"/>
</dbReference>
<evidence type="ECO:0000256" key="2">
    <source>
        <dbReference type="ARBA" id="ARBA00022448"/>
    </source>
</evidence>
<feature type="transmembrane region" description="Helical" evidence="6">
    <location>
        <begin position="93"/>
        <end position="112"/>
    </location>
</feature>
<dbReference type="EMBL" id="JAUEPR010000001">
    <property type="protein sequence ID" value="KAK0490709.1"/>
    <property type="molecule type" value="Genomic_DNA"/>
</dbReference>
<reference evidence="8" key="1">
    <citation type="submission" date="2023-06" db="EMBL/GenBank/DDBJ databases">
        <authorList>
            <consortium name="Lawrence Berkeley National Laboratory"/>
            <person name="Ahrendt S."/>
            <person name="Sahu N."/>
            <person name="Indic B."/>
            <person name="Wong-Bajracharya J."/>
            <person name="Merenyi Z."/>
            <person name="Ke H.-M."/>
            <person name="Monk M."/>
            <person name="Kocsube S."/>
            <person name="Drula E."/>
            <person name="Lipzen A."/>
            <person name="Balint B."/>
            <person name="Henrissat B."/>
            <person name="Andreopoulos B."/>
            <person name="Martin F.M."/>
            <person name="Harder C.B."/>
            <person name="Rigling D."/>
            <person name="Ford K.L."/>
            <person name="Foster G.D."/>
            <person name="Pangilinan J."/>
            <person name="Papanicolaou A."/>
            <person name="Barry K."/>
            <person name="LaButti K."/>
            <person name="Viragh M."/>
            <person name="Koriabine M."/>
            <person name="Yan M."/>
            <person name="Riley R."/>
            <person name="Champramary S."/>
            <person name="Plett K.L."/>
            <person name="Tsai I.J."/>
            <person name="Slot J."/>
            <person name="Sipos G."/>
            <person name="Plett J."/>
            <person name="Nagy L.G."/>
            <person name="Grigoriev I.V."/>
        </authorList>
    </citation>
    <scope>NUCLEOTIDE SEQUENCE</scope>
    <source>
        <strain evidence="8">ICMP 16352</strain>
    </source>
</reference>
<accession>A0AA39UNQ0</accession>
<protein>
    <submittedName>
        <fullName evidence="8">Vacuolar amino acid permease</fullName>
    </submittedName>
</protein>
<dbReference type="PROSITE" id="PS50850">
    <property type="entry name" value="MFS"/>
    <property type="match status" value="1"/>
</dbReference>
<dbReference type="GO" id="GO:0005886">
    <property type="term" value="C:plasma membrane"/>
    <property type="evidence" value="ECO:0007669"/>
    <property type="project" value="TreeGrafter"/>
</dbReference>